<protein>
    <submittedName>
        <fullName evidence="2">Uncharacterized protein</fullName>
    </submittedName>
</protein>
<sequence length="135" mass="14284">MFSCPPCPSLEPALEHVCVSHTLGLLLLGFSRTVYPVTTSSNSEVTCCSKALGGELIPQSLCALNSCLPAVLTEPRIAGGQNRCASLKASVAAEPAVGRRTTSPSTPMAESEVAVTHRDAHQKRKTHFVPTRVEN</sequence>
<name>A0ABN8Z7F2_RANTA</name>
<accession>A0ABN8Z7F2</accession>
<reference evidence="2" key="1">
    <citation type="submission" date="2023-04" db="EMBL/GenBank/DDBJ databases">
        <authorList>
            <consortium name="ELIXIR-Norway"/>
        </authorList>
    </citation>
    <scope>NUCLEOTIDE SEQUENCE [LARGE SCALE GENOMIC DNA]</scope>
</reference>
<keyword evidence="3" id="KW-1185">Reference proteome</keyword>
<dbReference type="Proteomes" id="UP001176941">
    <property type="component" value="Chromosome 29"/>
</dbReference>
<evidence type="ECO:0000256" key="1">
    <source>
        <dbReference type="SAM" id="MobiDB-lite"/>
    </source>
</evidence>
<evidence type="ECO:0000313" key="3">
    <source>
        <dbReference type="Proteomes" id="UP001176941"/>
    </source>
</evidence>
<evidence type="ECO:0000313" key="2">
    <source>
        <dbReference type="EMBL" id="CAI9169370.1"/>
    </source>
</evidence>
<gene>
    <name evidence="2" type="ORF">MRATA1EN1_LOCUS18332</name>
</gene>
<feature type="region of interest" description="Disordered" evidence="1">
    <location>
        <begin position="116"/>
        <end position="135"/>
    </location>
</feature>
<organism evidence="2 3">
    <name type="scientific">Rangifer tarandus platyrhynchus</name>
    <name type="common">Svalbard reindeer</name>
    <dbReference type="NCBI Taxonomy" id="3082113"/>
    <lineage>
        <taxon>Eukaryota</taxon>
        <taxon>Metazoa</taxon>
        <taxon>Chordata</taxon>
        <taxon>Craniata</taxon>
        <taxon>Vertebrata</taxon>
        <taxon>Euteleostomi</taxon>
        <taxon>Mammalia</taxon>
        <taxon>Eutheria</taxon>
        <taxon>Laurasiatheria</taxon>
        <taxon>Artiodactyla</taxon>
        <taxon>Ruminantia</taxon>
        <taxon>Pecora</taxon>
        <taxon>Cervidae</taxon>
        <taxon>Odocoileinae</taxon>
        <taxon>Rangifer</taxon>
    </lineage>
</organism>
<dbReference type="EMBL" id="OX459965">
    <property type="protein sequence ID" value="CAI9169370.1"/>
    <property type="molecule type" value="Genomic_DNA"/>
</dbReference>
<proteinExistence type="predicted"/>